<evidence type="ECO:0000313" key="3">
    <source>
        <dbReference type="EMBL" id="KAH7361750.1"/>
    </source>
</evidence>
<feature type="compositionally biased region" description="Basic and acidic residues" evidence="1">
    <location>
        <begin position="87"/>
        <end position="99"/>
    </location>
</feature>
<keyword evidence="4" id="KW-1185">Reference proteome</keyword>
<evidence type="ECO:0000313" key="4">
    <source>
        <dbReference type="Proteomes" id="UP000813385"/>
    </source>
</evidence>
<gene>
    <name evidence="3" type="ORF">B0T11DRAFT_77425</name>
</gene>
<feature type="compositionally biased region" description="Polar residues" evidence="1">
    <location>
        <begin position="65"/>
        <end position="77"/>
    </location>
</feature>
<feature type="compositionally biased region" description="Basic and acidic residues" evidence="1">
    <location>
        <begin position="158"/>
        <end position="167"/>
    </location>
</feature>
<comment type="caution">
    <text evidence="3">The sequence shown here is derived from an EMBL/GenBank/DDBJ whole genome shotgun (WGS) entry which is preliminary data.</text>
</comment>
<feature type="region of interest" description="Disordered" evidence="1">
    <location>
        <begin position="62"/>
        <end position="167"/>
    </location>
</feature>
<dbReference type="EMBL" id="JAGPXD010000003">
    <property type="protein sequence ID" value="KAH7361750.1"/>
    <property type="molecule type" value="Genomic_DNA"/>
</dbReference>
<proteinExistence type="predicted"/>
<evidence type="ECO:0008006" key="5">
    <source>
        <dbReference type="Google" id="ProtNLM"/>
    </source>
</evidence>
<protein>
    <recommendedName>
        <fullName evidence="5">Secreted protein</fullName>
    </recommendedName>
</protein>
<reference evidence="3" key="1">
    <citation type="journal article" date="2021" name="Nat. Commun.">
        <title>Genetic determinants of endophytism in the Arabidopsis root mycobiome.</title>
        <authorList>
            <person name="Mesny F."/>
            <person name="Miyauchi S."/>
            <person name="Thiergart T."/>
            <person name="Pickel B."/>
            <person name="Atanasova L."/>
            <person name="Karlsson M."/>
            <person name="Huettel B."/>
            <person name="Barry K.W."/>
            <person name="Haridas S."/>
            <person name="Chen C."/>
            <person name="Bauer D."/>
            <person name="Andreopoulos W."/>
            <person name="Pangilinan J."/>
            <person name="LaButti K."/>
            <person name="Riley R."/>
            <person name="Lipzen A."/>
            <person name="Clum A."/>
            <person name="Drula E."/>
            <person name="Henrissat B."/>
            <person name="Kohler A."/>
            <person name="Grigoriev I.V."/>
            <person name="Martin F.M."/>
            <person name="Hacquard S."/>
        </authorList>
    </citation>
    <scope>NUCLEOTIDE SEQUENCE</scope>
    <source>
        <strain evidence="3">MPI-CAGE-AT-0016</strain>
    </source>
</reference>
<sequence length="167" mass="19104">MARTLLALFFFLRLFPTVSRNAIFFLFSPITRRVRVVAPKGTHPNLFHSLFPCASALRPIENKSGDFSPNTRGNTSAEPLEENGLPRVEKGKRTDDRSPNDTSQMTRERRRWTGRVSMRPAPGRELFLPAGGANLCPRWNVEEGMRKDKIEEEEEEEREKRPAPPTL</sequence>
<name>A0A8K0TFX2_9PEZI</name>
<dbReference type="Proteomes" id="UP000813385">
    <property type="component" value="Unassembled WGS sequence"/>
</dbReference>
<evidence type="ECO:0000256" key="2">
    <source>
        <dbReference type="SAM" id="SignalP"/>
    </source>
</evidence>
<evidence type="ECO:0000256" key="1">
    <source>
        <dbReference type="SAM" id="MobiDB-lite"/>
    </source>
</evidence>
<dbReference type="AlphaFoldDB" id="A0A8K0TFX2"/>
<feature type="signal peptide" evidence="2">
    <location>
        <begin position="1"/>
        <end position="20"/>
    </location>
</feature>
<feature type="compositionally biased region" description="Basic and acidic residues" evidence="1">
    <location>
        <begin position="140"/>
        <end position="150"/>
    </location>
</feature>
<keyword evidence="2" id="KW-0732">Signal</keyword>
<organism evidence="3 4">
    <name type="scientific">Plectosphaerella cucumerina</name>
    <dbReference type="NCBI Taxonomy" id="40658"/>
    <lineage>
        <taxon>Eukaryota</taxon>
        <taxon>Fungi</taxon>
        <taxon>Dikarya</taxon>
        <taxon>Ascomycota</taxon>
        <taxon>Pezizomycotina</taxon>
        <taxon>Sordariomycetes</taxon>
        <taxon>Hypocreomycetidae</taxon>
        <taxon>Glomerellales</taxon>
        <taxon>Plectosphaerellaceae</taxon>
        <taxon>Plectosphaerella</taxon>
    </lineage>
</organism>
<accession>A0A8K0TFX2</accession>
<feature type="chain" id="PRO_5035463433" description="Secreted protein" evidence="2">
    <location>
        <begin position="21"/>
        <end position="167"/>
    </location>
</feature>